<evidence type="ECO:0008006" key="6">
    <source>
        <dbReference type="Google" id="ProtNLM"/>
    </source>
</evidence>
<evidence type="ECO:0000256" key="3">
    <source>
        <dbReference type="PROSITE-ProRule" id="PRU00497"/>
    </source>
</evidence>
<dbReference type="PROSITE" id="PS51155">
    <property type="entry name" value="CHIT_BIND_RR_2"/>
    <property type="match status" value="1"/>
</dbReference>
<keyword evidence="5" id="KW-1185">Reference proteome</keyword>
<dbReference type="PANTHER" id="PTHR12236:SF94">
    <property type="entry name" value="CCP84AA-RELATED"/>
    <property type="match status" value="1"/>
</dbReference>
<dbReference type="InterPro" id="IPR051217">
    <property type="entry name" value="Insect_Cuticle_Struc_Prot"/>
</dbReference>
<dbReference type="AlphaFoldDB" id="A0A9P0BAF6"/>
<dbReference type="Proteomes" id="UP001154078">
    <property type="component" value="Chromosome 6"/>
</dbReference>
<dbReference type="GO" id="GO:0042302">
    <property type="term" value="F:structural constituent of cuticle"/>
    <property type="evidence" value="ECO:0007669"/>
    <property type="project" value="UniProtKB-UniRule"/>
</dbReference>
<accession>A0A9P0BAF6</accession>
<dbReference type="GO" id="GO:0031012">
    <property type="term" value="C:extracellular matrix"/>
    <property type="evidence" value="ECO:0007669"/>
    <property type="project" value="TreeGrafter"/>
</dbReference>
<organism evidence="4 5">
    <name type="scientific">Brassicogethes aeneus</name>
    <name type="common">Rape pollen beetle</name>
    <name type="synonym">Meligethes aeneus</name>
    <dbReference type="NCBI Taxonomy" id="1431903"/>
    <lineage>
        <taxon>Eukaryota</taxon>
        <taxon>Metazoa</taxon>
        <taxon>Ecdysozoa</taxon>
        <taxon>Arthropoda</taxon>
        <taxon>Hexapoda</taxon>
        <taxon>Insecta</taxon>
        <taxon>Pterygota</taxon>
        <taxon>Neoptera</taxon>
        <taxon>Endopterygota</taxon>
        <taxon>Coleoptera</taxon>
        <taxon>Polyphaga</taxon>
        <taxon>Cucujiformia</taxon>
        <taxon>Nitidulidae</taxon>
        <taxon>Meligethinae</taxon>
        <taxon>Brassicogethes</taxon>
    </lineage>
</organism>
<keyword evidence="2" id="KW-0677">Repeat</keyword>
<dbReference type="PRINTS" id="PR00947">
    <property type="entry name" value="CUTICLE"/>
</dbReference>
<dbReference type="PROSITE" id="PS00233">
    <property type="entry name" value="CHIT_BIND_RR_1"/>
    <property type="match status" value="1"/>
</dbReference>
<dbReference type="OrthoDB" id="10071059at2759"/>
<proteinExistence type="predicted"/>
<dbReference type="EMBL" id="OV121137">
    <property type="protein sequence ID" value="CAH0558822.1"/>
    <property type="molecule type" value="Genomic_DNA"/>
</dbReference>
<keyword evidence="1 3" id="KW-0193">Cuticle</keyword>
<reference evidence="4" key="1">
    <citation type="submission" date="2021-12" db="EMBL/GenBank/DDBJ databases">
        <authorList>
            <person name="King R."/>
        </authorList>
    </citation>
    <scope>NUCLEOTIDE SEQUENCE</scope>
</reference>
<dbReference type="GO" id="GO:0005615">
    <property type="term" value="C:extracellular space"/>
    <property type="evidence" value="ECO:0007669"/>
    <property type="project" value="TreeGrafter"/>
</dbReference>
<evidence type="ECO:0000313" key="5">
    <source>
        <dbReference type="Proteomes" id="UP001154078"/>
    </source>
</evidence>
<dbReference type="Pfam" id="PF00379">
    <property type="entry name" value="Chitin_bind_4"/>
    <property type="match status" value="1"/>
</dbReference>
<sequence>MAFKVTHCLCRSRSRLQRWFDHPYHVGAPVALAKTVIQEEYHPNPQYSYGYDVQDGLTGDSKSQFETRKGDVVKGRYSLVDTDGHQRIVEYTADPIHGFNAIVQRVPLGVKTVTKLAAPIAYIAPI</sequence>
<evidence type="ECO:0000256" key="1">
    <source>
        <dbReference type="ARBA" id="ARBA00022460"/>
    </source>
</evidence>
<evidence type="ECO:0000256" key="2">
    <source>
        <dbReference type="ARBA" id="ARBA00022737"/>
    </source>
</evidence>
<gene>
    <name evidence="4" type="ORF">MELIAE_LOCUS9065</name>
</gene>
<dbReference type="PANTHER" id="PTHR12236">
    <property type="entry name" value="STRUCTURAL CONTITUENT OF CUTICLE"/>
    <property type="match status" value="1"/>
</dbReference>
<name>A0A9P0BAF6_BRAAE</name>
<evidence type="ECO:0000313" key="4">
    <source>
        <dbReference type="EMBL" id="CAH0558822.1"/>
    </source>
</evidence>
<protein>
    <recommendedName>
        <fullName evidence="6">Larval cuticle protein A2B</fullName>
    </recommendedName>
</protein>
<dbReference type="InterPro" id="IPR031311">
    <property type="entry name" value="CHIT_BIND_RR_consensus"/>
</dbReference>
<dbReference type="InterPro" id="IPR000618">
    <property type="entry name" value="Insect_cuticle"/>
</dbReference>